<dbReference type="InterPro" id="IPR009053">
    <property type="entry name" value="Prefoldin"/>
</dbReference>
<dbReference type="Pfam" id="PF02996">
    <property type="entry name" value="Prefoldin"/>
    <property type="match status" value="1"/>
</dbReference>
<dbReference type="InterPro" id="IPR016655">
    <property type="entry name" value="PFD3"/>
</dbReference>
<evidence type="ECO:0000256" key="2">
    <source>
        <dbReference type="ARBA" id="ARBA00023186"/>
    </source>
</evidence>
<dbReference type="PANTHER" id="PTHR12409:SF0">
    <property type="entry name" value="PREFOLDIN SUBUNIT 3"/>
    <property type="match status" value="1"/>
</dbReference>
<name>A0A6F9DWQ5_9ASCI</name>
<evidence type="ECO:0000313" key="7">
    <source>
        <dbReference type="EMBL" id="CAB3267601.1"/>
    </source>
</evidence>
<dbReference type="Gene3D" id="1.10.287.370">
    <property type="match status" value="1"/>
</dbReference>
<gene>
    <name evidence="7" type="primary">Vbp1</name>
</gene>
<evidence type="ECO:0000256" key="4">
    <source>
        <dbReference type="ARBA" id="ARBA00062055"/>
    </source>
</evidence>
<evidence type="ECO:0000256" key="6">
    <source>
        <dbReference type="PIRNR" id="PIRNR016396"/>
    </source>
</evidence>
<dbReference type="PIRSF" id="PIRSF016396">
    <property type="entry name" value="Prefoldin_subunit_3"/>
    <property type="match status" value="1"/>
</dbReference>
<dbReference type="GO" id="GO:0015631">
    <property type="term" value="F:tubulin binding"/>
    <property type="evidence" value="ECO:0007669"/>
    <property type="project" value="TreeGrafter"/>
</dbReference>
<dbReference type="GO" id="GO:0007021">
    <property type="term" value="P:tubulin complex assembly"/>
    <property type="evidence" value="ECO:0007669"/>
    <property type="project" value="TreeGrafter"/>
</dbReference>
<dbReference type="EMBL" id="LR791739">
    <property type="protein sequence ID" value="CAB3267601.1"/>
    <property type="molecule type" value="mRNA"/>
</dbReference>
<evidence type="ECO:0000256" key="5">
    <source>
        <dbReference type="ARBA" id="ARBA00067450"/>
    </source>
</evidence>
<comment type="function">
    <text evidence="3 6">Binds specifically to cytosolic chaperonin (c-CPN) and transfers target proteins to it. Binds to nascent polypeptide chain and promotes folding in an environment in which there are many competing pathways for nonnative proteins.</text>
</comment>
<dbReference type="InterPro" id="IPR004127">
    <property type="entry name" value="Prefoldin_subunit_alpha"/>
</dbReference>
<dbReference type="AlphaFoldDB" id="A0A6F9DWQ5"/>
<keyword evidence="2 6" id="KW-0143">Chaperone</keyword>
<evidence type="ECO:0000256" key="1">
    <source>
        <dbReference type="ARBA" id="ARBA00010048"/>
    </source>
</evidence>
<dbReference type="CDD" id="cd23156">
    <property type="entry name" value="Prefoldin_3"/>
    <property type="match status" value="1"/>
</dbReference>
<accession>A0A6F9DWQ5</accession>
<comment type="subunit">
    <text evidence="4">Heterohexamer of two PFD-alpha type and four PFD-beta type subunits. Binds to the C-terminal part of VHL.</text>
</comment>
<dbReference type="PANTHER" id="PTHR12409">
    <property type="entry name" value="PREFOLDIN SUBUNIT 3"/>
    <property type="match status" value="1"/>
</dbReference>
<protein>
    <recommendedName>
        <fullName evidence="5 6">Prefoldin subunit 3</fullName>
    </recommendedName>
</protein>
<reference evidence="7" key="1">
    <citation type="submission" date="2020-04" db="EMBL/GenBank/DDBJ databases">
        <authorList>
            <person name="Neveu A P."/>
        </authorList>
    </citation>
    <scope>NUCLEOTIDE SEQUENCE</scope>
    <source>
        <tissue evidence="7">Whole embryo</tissue>
    </source>
</reference>
<comment type="similarity">
    <text evidence="1 6">Belongs to the prefoldin subunit alpha family.</text>
</comment>
<dbReference type="FunFam" id="1.10.287.370:FF:000001">
    <property type="entry name" value="Prefoldin subunit 3"/>
    <property type="match status" value="1"/>
</dbReference>
<dbReference type="GO" id="GO:0006457">
    <property type="term" value="P:protein folding"/>
    <property type="evidence" value="ECO:0007669"/>
    <property type="project" value="UniProtKB-UniRule"/>
</dbReference>
<evidence type="ECO:0000256" key="3">
    <source>
        <dbReference type="ARBA" id="ARBA00024667"/>
    </source>
</evidence>
<dbReference type="GO" id="GO:0016272">
    <property type="term" value="C:prefoldin complex"/>
    <property type="evidence" value="ECO:0007669"/>
    <property type="project" value="UniProtKB-UniRule"/>
</dbReference>
<organism evidence="7">
    <name type="scientific">Phallusia mammillata</name>
    <dbReference type="NCBI Taxonomy" id="59560"/>
    <lineage>
        <taxon>Eukaryota</taxon>
        <taxon>Metazoa</taxon>
        <taxon>Chordata</taxon>
        <taxon>Tunicata</taxon>
        <taxon>Ascidiacea</taxon>
        <taxon>Phlebobranchia</taxon>
        <taxon>Ascidiidae</taxon>
        <taxon>Phallusia</taxon>
    </lineage>
</organism>
<dbReference type="GO" id="GO:0007017">
    <property type="term" value="P:microtubule-based process"/>
    <property type="evidence" value="ECO:0007669"/>
    <property type="project" value="TreeGrafter"/>
</dbReference>
<proteinExistence type="evidence at transcript level"/>
<sequence length="176" mass="20146">MTAEVSKHLGIPEAVFVTDVDSFMKEMGTTDAESLLRKLEENYQKYKMMEITLLQKKKRLQHQIPELKSTLDIVKHLHEKKTGTEKSNFLLSAALYAKAEIPPTEEVFLWLGANVMLSYSTSEALDLLSQNNKSATKNLTSIKSDLEYLRDQITTTEVTMARLYNWNVKKRRTTAS</sequence>
<dbReference type="GO" id="GO:0005737">
    <property type="term" value="C:cytoplasm"/>
    <property type="evidence" value="ECO:0007669"/>
    <property type="project" value="UniProtKB-ARBA"/>
</dbReference>
<dbReference type="SUPFAM" id="SSF46579">
    <property type="entry name" value="Prefoldin"/>
    <property type="match status" value="1"/>
</dbReference>